<dbReference type="PANTHER" id="PTHR31646:SF1">
    <property type="entry name" value="ALPHA-1,2-MANNOSYLTRANSFERASE MNN2"/>
    <property type="match status" value="1"/>
</dbReference>
<evidence type="ECO:0000256" key="3">
    <source>
        <dbReference type="ARBA" id="ARBA00009105"/>
    </source>
</evidence>
<evidence type="ECO:0000256" key="7">
    <source>
        <dbReference type="ARBA" id="ARBA00022989"/>
    </source>
</evidence>
<evidence type="ECO:0000256" key="1">
    <source>
        <dbReference type="ARBA" id="ARBA00004323"/>
    </source>
</evidence>
<evidence type="ECO:0000256" key="9">
    <source>
        <dbReference type="ARBA" id="ARBA00023136"/>
    </source>
</evidence>
<comment type="similarity">
    <text evidence="3">Belongs to the MNN1/MNT family.</text>
</comment>
<evidence type="ECO:0000256" key="2">
    <source>
        <dbReference type="ARBA" id="ARBA00004922"/>
    </source>
</evidence>
<keyword evidence="8" id="KW-0333">Golgi apparatus</keyword>
<evidence type="ECO:0000256" key="10">
    <source>
        <dbReference type="SAM" id="Phobius"/>
    </source>
</evidence>
<dbReference type="GO" id="GO:0046354">
    <property type="term" value="P:mannan biosynthetic process"/>
    <property type="evidence" value="ECO:0007669"/>
    <property type="project" value="TreeGrafter"/>
</dbReference>
<feature type="transmembrane region" description="Helical" evidence="10">
    <location>
        <begin position="27"/>
        <end position="48"/>
    </location>
</feature>
<dbReference type="Pfam" id="PF11051">
    <property type="entry name" value="Mannosyl_trans3"/>
    <property type="match status" value="1"/>
</dbReference>
<gene>
    <name evidence="11" type="ORF">WICANDRAFT_35506</name>
</gene>
<comment type="subcellular location">
    <subcellularLocation>
        <location evidence="1">Golgi apparatus membrane</location>
        <topology evidence="1">Single-pass type II membrane protein</topology>
    </subcellularLocation>
</comment>
<keyword evidence="6" id="KW-0735">Signal-anchor</keyword>
<evidence type="ECO:0000256" key="4">
    <source>
        <dbReference type="ARBA" id="ARBA00022679"/>
    </source>
</evidence>
<keyword evidence="4 11" id="KW-0808">Transferase</keyword>
<keyword evidence="7 10" id="KW-1133">Transmembrane helix</keyword>
<dbReference type="GO" id="GO:0000026">
    <property type="term" value="F:alpha-1,2-mannosyltransferase activity"/>
    <property type="evidence" value="ECO:0007669"/>
    <property type="project" value="TreeGrafter"/>
</dbReference>
<proteinExistence type="inferred from homology"/>
<dbReference type="PANTHER" id="PTHR31646">
    <property type="entry name" value="ALPHA-1,2-MANNOSYLTRANSFERASE MNN2"/>
    <property type="match status" value="1"/>
</dbReference>
<dbReference type="GeneID" id="30199561"/>
<evidence type="ECO:0000256" key="5">
    <source>
        <dbReference type="ARBA" id="ARBA00022692"/>
    </source>
</evidence>
<protein>
    <submittedName>
        <fullName evidence="11">Glycosyltransferase family 71 protein</fullName>
    </submittedName>
</protein>
<accession>A0A1E3NXZ4</accession>
<dbReference type="GO" id="GO:0000139">
    <property type="term" value="C:Golgi membrane"/>
    <property type="evidence" value="ECO:0007669"/>
    <property type="project" value="UniProtKB-SubCell"/>
</dbReference>
<name>A0A1E3NXZ4_WICAA</name>
<keyword evidence="5 10" id="KW-0812">Transmembrane</keyword>
<evidence type="ECO:0000313" key="12">
    <source>
        <dbReference type="Proteomes" id="UP000094112"/>
    </source>
</evidence>
<evidence type="ECO:0000256" key="6">
    <source>
        <dbReference type="ARBA" id="ARBA00022968"/>
    </source>
</evidence>
<dbReference type="OrthoDB" id="430354at2759"/>
<dbReference type="Proteomes" id="UP000094112">
    <property type="component" value="Unassembled WGS sequence"/>
</dbReference>
<evidence type="ECO:0000313" key="11">
    <source>
        <dbReference type="EMBL" id="ODQ57562.1"/>
    </source>
</evidence>
<dbReference type="AlphaFoldDB" id="A0A1E3NXZ4"/>
<comment type="pathway">
    <text evidence="2">Protein modification; protein glycosylation.</text>
</comment>
<sequence length="629" mass="73496">MVKYIREGGQLVQRLVRRVNSTKRSRIVLISFISVLCLVILQLNYLYLYKPSKEFQVSYNKAKPEGSTYYETPDLTVIKAHPEKPETQNITDGHVINDYGDDEYYKNKDFSDYTNIDKIEAGLNKYGEFKDFINNQLIQKILDTKPSFGPINNRDHYNKSNSYQTNWDGKLPVLSGKLRENNGVDPIRSKDYLKSFFLLKENEFVNLKNSHKVFLENMPTEFPENIAKNFKGNGILYAGGGNYNWLVLLSIKMLRDLGSKLPIEVFIPNENEYSVDLCDRIFPVFGAKCILMSNYIDTKKIKIKGYQLKSMALLLTSFENVLMLDSDNLPLKNPDLLFINEPFISKPLVIWPDFWRRSTSPAFYEIADIPINETNQVRFSYGDERDHPDGLKTLEDYNAKVSYHDLERAFPEASSETGQVLINKKIHAKTLFLSLYYNYWGPNYYYPLFAQGQAGEGDKETLLAAAHKFGLPYYQVQEYIREYGEIYENGNIEIAAMGQYDPILDYMQTRNPKTFKSKFPYDRTKDNYHMHRFKNSETLFLHCNQPKLYPWRIDGKGFRQIHDGDGNRRRLYSKLLIKELGYDFEAKIWETMKWILCEHGDMTIKGVRHPETWCLKVSQQLEFLQGDQL</sequence>
<keyword evidence="9 10" id="KW-0472">Membrane</keyword>
<organism evidence="11 12">
    <name type="scientific">Wickerhamomyces anomalus (strain ATCC 58044 / CBS 1984 / NCYC 433 / NRRL Y-366-8)</name>
    <name type="common">Yeast</name>
    <name type="synonym">Hansenula anomala</name>
    <dbReference type="NCBI Taxonomy" id="683960"/>
    <lineage>
        <taxon>Eukaryota</taxon>
        <taxon>Fungi</taxon>
        <taxon>Dikarya</taxon>
        <taxon>Ascomycota</taxon>
        <taxon>Saccharomycotina</taxon>
        <taxon>Saccharomycetes</taxon>
        <taxon>Phaffomycetales</taxon>
        <taxon>Wickerhamomycetaceae</taxon>
        <taxon>Wickerhamomyces</taxon>
    </lineage>
</organism>
<dbReference type="RefSeq" id="XP_019036769.1">
    <property type="nucleotide sequence ID" value="XM_019182315.1"/>
</dbReference>
<dbReference type="STRING" id="683960.A0A1E3NXZ4"/>
<dbReference type="InterPro" id="IPR022751">
    <property type="entry name" value="Alpha_mannosyltransferase"/>
</dbReference>
<dbReference type="InterPro" id="IPR029044">
    <property type="entry name" value="Nucleotide-diphossugar_trans"/>
</dbReference>
<dbReference type="SUPFAM" id="SSF53448">
    <property type="entry name" value="Nucleotide-diphospho-sugar transferases"/>
    <property type="match status" value="1"/>
</dbReference>
<evidence type="ECO:0000256" key="8">
    <source>
        <dbReference type="ARBA" id="ARBA00023034"/>
    </source>
</evidence>
<dbReference type="EMBL" id="KV454213">
    <property type="protein sequence ID" value="ODQ57562.1"/>
    <property type="molecule type" value="Genomic_DNA"/>
</dbReference>
<reference evidence="11 12" key="1">
    <citation type="journal article" date="2016" name="Proc. Natl. Acad. Sci. U.S.A.">
        <title>Comparative genomics of biotechnologically important yeasts.</title>
        <authorList>
            <person name="Riley R."/>
            <person name="Haridas S."/>
            <person name="Wolfe K.H."/>
            <person name="Lopes M.R."/>
            <person name="Hittinger C.T."/>
            <person name="Goeker M."/>
            <person name="Salamov A.A."/>
            <person name="Wisecaver J.H."/>
            <person name="Long T.M."/>
            <person name="Calvey C.H."/>
            <person name="Aerts A.L."/>
            <person name="Barry K.W."/>
            <person name="Choi C."/>
            <person name="Clum A."/>
            <person name="Coughlan A.Y."/>
            <person name="Deshpande S."/>
            <person name="Douglass A.P."/>
            <person name="Hanson S.J."/>
            <person name="Klenk H.-P."/>
            <person name="LaButti K.M."/>
            <person name="Lapidus A."/>
            <person name="Lindquist E.A."/>
            <person name="Lipzen A.M."/>
            <person name="Meier-Kolthoff J.P."/>
            <person name="Ohm R.A."/>
            <person name="Otillar R.P."/>
            <person name="Pangilinan J.L."/>
            <person name="Peng Y."/>
            <person name="Rokas A."/>
            <person name="Rosa C.A."/>
            <person name="Scheuner C."/>
            <person name="Sibirny A.A."/>
            <person name="Slot J.C."/>
            <person name="Stielow J.B."/>
            <person name="Sun H."/>
            <person name="Kurtzman C.P."/>
            <person name="Blackwell M."/>
            <person name="Grigoriev I.V."/>
            <person name="Jeffries T.W."/>
        </authorList>
    </citation>
    <scope>NUCLEOTIDE SEQUENCE [LARGE SCALE GENOMIC DNA]</scope>
    <source>
        <strain evidence="12">ATCC 58044 / CBS 1984 / NCYC 433 / NRRL Y-366-8</strain>
    </source>
</reference>
<keyword evidence="12" id="KW-1185">Reference proteome</keyword>